<dbReference type="AlphaFoldDB" id="A0A182NKT4"/>
<dbReference type="GO" id="GO:0016020">
    <property type="term" value="C:membrane"/>
    <property type="evidence" value="ECO:0007669"/>
    <property type="project" value="UniProtKB-SubCell"/>
</dbReference>
<dbReference type="STRING" id="7168.A0A182NKT4"/>
<dbReference type="InterPro" id="IPR007720">
    <property type="entry name" value="PigQ/GPI1"/>
</dbReference>
<feature type="transmembrane region" description="Helical" evidence="5">
    <location>
        <begin position="514"/>
        <end position="537"/>
    </location>
</feature>
<proteinExistence type="predicted"/>
<dbReference type="PANTHER" id="PTHR21329:SF3">
    <property type="entry name" value="PHOSPHATIDYLINOSITOL N-ACETYLGLUCOSAMINYLTRANSFERASE SUBUNIT Q"/>
    <property type="match status" value="1"/>
</dbReference>
<dbReference type="VEuPathDB" id="VectorBase:ADIR008264"/>
<evidence type="ECO:0000259" key="6">
    <source>
        <dbReference type="Pfam" id="PF05154"/>
    </source>
</evidence>
<dbReference type="Pfam" id="PF05154">
    <property type="entry name" value="TM2"/>
    <property type="match status" value="1"/>
</dbReference>
<evidence type="ECO:0000256" key="1">
    <source>
        <dbReference type="ARBA" id="ARBA00004141"/>
    </source>
</evidence>
<comment type="subcellular location">
    <subcellularLocation>
        <location evidence="1">Membrane</location>
        <topology evidence="1">Multi-pass membrane protein</topology>
    </subcellularLocation>
</comment>
<evidence type="ECO:0000256" key="2">
    <source>
        <dbReference type="ARBA" id="ARBA00022692"/>
    </source>
</evidence>
<dbReference type="Proteomes" id="UP000075884">
    <property type="component" value="Unassembled WGS sequence"/>
</dbReference>
<feature type="domain" description="TM2" evidence="6">
    <location>
        <begin position="481"/>
        <end position="529"/>
    </location>
</feature>
<feature type="transmembrane region" description="Helical" evidence="5">
    <location>
        <begin position="371"/>
        <end position="394"/>
    </location>
</feature>
<evidence type="ECO:0000256" key="3">
    <source>
        <dbReference type="ARBA" id="ARBA00022989"/>
    </source>
</evidence>
<dbReference type="EnsemblMetazoa" id="ADIR008264-RA">
    <property type="protein sequence ID" value="ADIR008264-PA"/>
    <property type="gene ID" value="ADIR008264"/>
</dbReference>
<feature type="transmembrane region" description="Helical" evidence="5">
    <location>
        <begin position="294"/>
        <end position="321"/>
    </location>
</feature>
<organism evidence="7 8">
    <name type="scientific">Anopheles dirus</name>
    <dbReference type="NCBI Taxonomy" id="7168"/>
    <lineage>
        <taxon>Eukaryota</taxon>
        <taxon>Metazoa</taxon>
        <taxon>Ecdysozoa</taxon>
        <taxon>Arthropoda</taxon>
        <taxon>Hexapoda</taxon>
        <taxon>Insecta</taxon>
        <taxon>Pterygota</taxon>
        <taxon>Neoptera</taxon>
        <taxon>Endopterygota</taxon>
        <taxon>Diptera</taxon>
        <taxon>Nematocera</taxon>
        <taxon>Culicoidea</taxon>
        <taxon>Culicidae</taxon>
        <taxon>Anophelinae</taxon>
        <taxon>Anopheles</taxon>
    </lineage>
</organism>
<name>A0A182NKT4_9DIPT</name>
<evidence type="ECO:0000313" key="7">
    <source>
        <dbReference type="EnsemblMetazoa" id="ADIR008264-PA"/>
    </source>
</evidence>
<feature type="transmembrane region" description="Helical" evidence="5">
    <location>
        <begin position="208"/>
        <end position="227"/>
    </location>
</feature>
<evidence type="ECO:0000256" key="4">
    <source>
        <dbReference type="ARBA" id="ARBA00023136"/>
    </source>
</evidence>
<evidence type="ECO:0000256" key="5">
    <source>
        <dbReference type="SAM" id="Phobius"/>
    </source>
</evidence>
<reference evidence="7" key="2">
    <citation type="submission" date="2020-05" db="UniProtKB">
        <authorList>
            <consortium name="EnsemblMetazoa"/>
        </authorList>
    </citation>
    <scope>IDENTIFICATION</scope>
    <source>
        <strain evidence="7">WRAIR2</strain>
    </source>
</reference>
<dbReference type="PANTHER" id="PTHR21329">
    <property type="entry name" value="PHOSPHATIDYLINOSITOL N-ACETYLGLUCOSAMINYLTRANSFERASE SUBUNIT Q-RELATED"/>
    <property type="match status" value="1"/>
</dbReference>
<feature type="transmembrane region" description="Helical" evidence="5">
    <location>
        <begin position="483"/>
        <end position="502"/>
    </location>
</feature>
<keyword evidence="3 5" id="KW-1133">Transmembrane helix</keyword>
<reference evidence="8" key="1">
    <citation type="submission" date="2013-03" db="EMBL/GenBank/DDBJ databases">
        <title>The Genome Sequence of Anopheles dirus WRAIR2.</title>
        <authorList>
            <consortium name="The Broad Institute Genomics Platform"/>
            <person name="Neafsey D.E."/>
            <person name="Walton C."/>
            <person name="Walker B."/>
            <person name="Young S.K."/>
            <person name="Zeng Q."/>
            <person name="Gargeya S."/>
            <person name="Fitzgerald M."/>
            <person name="Haas B."/>
            <person name="Abouelleil A."/>
            <person name="Allen A.W."/>
            <person name="Alvarado L."/>
            <person name="Arachchi H.M."/>
            <person name="Berlin A.M."/>
            <person name="Chapman S.B."/>
            <person name="Gainer-Dewar J."/>
            <person name="Goldberg J."/>
            <person name="Griggs A."/>
            <person name="Gujja S."/>
            <person name="Hansen M."/>
            <person name="Howarth C."/>
            <person name="Imamovic A."/>
            <person name="Ireland A."/>
            <person name="Larimer J."/>
            <person name="McCowan C."/>
            <person name="Murphy C."/>
            <person name="Pearson M."/>
            <person name="Poon T.W."/>
            <person name="Priest M."/>
            <person name="Roberts A."/>
            <person name="Saif S."/>
            <person name="Shea T."/>
            <person name="Sisk P."/>
            <person name="Sykes S."/>
            <person name="Wortman J."/>
            <person name="Nusbaum C."/>
            <person name="Birren B."/>
        </authorList>
    </citation>
    <scope>NUCLEOTIDE SEQUENCE [LARGE SCALE GENOMIC DNA]</scope>
    <source>
        <strain evidence="8">WRAIR2</strain>
    </source>
</reference>
<dbReference type="GO" id="GO:0006506">
    <property type="term" value="P:GPI anchor biosynthetic process"/>
    <property type="evidence" value="ECO:0007669"/>
    <property type="project" value="InterPro"/>
</dbReference>
<dbReference type="GO" id="GO:0005783">
    <property type="term" value="C:endoplasmic reticulum"/>
    <property type="evidence" value="ECO:0007669"/>
    <property type="project" value="TreeGrafter"/>
</dbReference>
<dbReference type="InterPro" id="IPR007829">
    <property type="entry name" value="TM2"/>
</dbReference>
<protein>
    <recommendedName>
        <fullName evidence="6">TM2 domain-containing protein</fullName>
    </recommendedName>
</protein>
<dbReference type="Pfam" id="PF05024">
    <property type="entry name" value="Gpi1"/>
    <property type="match status" value="1"/>
</dbReference>
<accession>A0A182NKT4</accession>
<feature type="transmembrane region" description="Helical" evidence="5">
    <location>
        <begin position="327"/>
        <end position="350"/>
    </location>
</feature>
<sequence>MNIKIYLSSKLIEKCTFCDLYGLVEDLRDEIRFTVLDAEPLPNYTEPIGKICSVSDYTQFRAAQNDRTLREQLAREDNFLRLAISNSGRIKHVMAKVKGVTIESLNKLLIIYDDKGFSNLAENDLSAEDCDNDLLHLARLIKASKAEPAGWTEWLHAQAERDAVKRLYRVLRPVGTGLSVTFRKTALYYHFTEWVECIQQKDANAVRWTLLMDICFGVAIMSMIIYFGNPGTRFMEFAEVVVDNLLQLLQTLRGNPIGLKLNGSLNEFFFSCFSYQVDLWWMFLIILSPAIQFLFIPLSVLGLFGLSFQVAMLSDLIVLISLHAHCFYIYVAVLYRIEVGGIGALYRTVLGKKRNVLRDRVEAHDYMNRQLFLATLSFTVLLFLLPTILFYYIVFASFNPLSPLVRCSFLPLEFMDCEDLVNMKGNRTARDELGHGCLKFGGVYYDEVEIAKVKCVVFENIECFGAREFVRDGFPCVKYTDHYFVTTLLYSILLGFLGMDRFCLGQTGTAVGKLLTLGGVGIWWIVDIVLLITNNLLPEDGSNWNTKV</sequence>
<keyword evidence="4 5" id="KW-0472">Membrane</keyword>
<keyword evidence="8" id="KW-1185">Reference proteome</keyword>
<keyword evidence="2 5" id="KW-0812">Transmembrane</keyword>
<evidence type="ECO:0000313" key="8">
    <source>
        <dbReference type="Proteomes" id="UP000075884"/>
    </source>
</evidence>